<gene>
    <name evidence="2" type="ORF">FHS26_006440</name>
</gene>
<protein>
    <submittedName>
        <fullName evidence="2">Nucleotidyltransferase/DNA polymerase involved in DNA repair</fullName>
    </submittedName>
</protein>
<comment type="caution">
    <text evidence="2">The sequence shown here is derived from an EMBL/GenBank/DDBJ whole genome shotgun (WGS) entry which is preliminary data.</text>
</comment>
<organism evidence="2 3">
    <name type="scientific">Rhizobium pisi</name>
    <dbReference type="NCBI Taxonomy" id="574561"/>
    <lineage>
        <taxon>Bacteria</taxon>
        <taxon>Pseudomonadati</taxon>
        <taxon>Pseudomonadota</taxon>
        <taxon>Alphaproteobacteria</taxon>
        <taxon>Hyphomicrobiales</taxon>
        <taxon>Rhizobiaceae</taxon>
        <taxon>Rhizobium/Agrobacterium group</taxon>
        <taxon>Rhizobium</taxon>
    </lineage>
</organism>
<dbReference type="InterPro" id="IPR036775">
    <property type="entry name" value="DNA_pol_Y-fam_lit_finger_sf"/>
</dbReference>
<dbReference type="Gene3D" id="3.30.1490.100">
    <property type="entry name" value="DNA polymerase, Y-family, little finger domain"/>
    <property type="match status" value="1"/>
</dbReference>
<feature type="domain" description="DNA polymerase Y-family little finger" evidence="1">
    <location>
        <begin position="49"/>
        <end position="94"/>
    </location>
</feature>
<sequence>MRKYGIETALDLKSKSLAFLKEHFGKSGAYFYGIARGIDERQVRPDRIRKSVGAEDTFAEDINDLEGATAELKPLAEKVWRYCEARGIGGKTVTKSRKG</sequence>
<dbReference type="Pfam" id="PF11799">
    <property type="entry name" value="IMS_C"/>
    <property type="match status" value="1"/>
</dbReference>
<evidence type="ECO:0000313" key="3">
    <source>
        <dbReference type="Proteomes" id="UP000518315"/>
    </source>
</evidence>
<dbReference type="GO" id="GO:0006281">
    <property type="term" value="P:DNA repair"/>
    <property type="evidence" value="ECO:0007669"/>
    <property type="project" value="InterPro"/>
</dbReference>
<dbReference type="InterPro" id="IPR017961">
    <property type="entry name" value="DNA_pol_Y-fam_little_finger"/>
</dbReference>
<evidence type="ECO:0000259" key="1">
    <source>
        <dbReference type="Pfam" id="PF11799"/>
    </source>
</evidence>
<proteinExistence type="predicted"/>
<dbReference type="EMBL" id="JACHXH010000035">
    <property type="protein sequence ID" value="MBB3138661.1"/>
    <property type="molecule type" value="Genomic_DNA"/>
</dbReference>
<dbReference type="SUPFAM" id="SSF56672">
    <property type="entry name" value="DNA/RNA polymerases"/>
    <property type="match status" value="1"/>
</dbReference>
<accession>A0A7W5BTF4</accession>
<dbReference type="GO" id="GO:0003684">
    <property type="term" value="F:damaged DNA binding"/>
    <property type="evidence" value="ECO:0007669"/>
    <property type="project" value="InterPro"/>
</dbReference>
<name>A0A7W5BTF4_9HYPH</name>
<dbReference type="GO" id="GO:0003887">
    <property type="term" value="F:DNA-directed DNA polymerase activity"/>
    <property type="evidence" value="ECO:0007669"/>
    <property type="project" value="UniProtKB-EC"/>
</dbReference>
<dbReference type="Proteomes" id="UP000518315">
    <property type="component" value="Unassembled WGS sequence"/>
</dbReference>
<keyword evidence="2" id="KW-0808">Transferase</keyword>
<dbReference type="AlphaFoldDB" id="A0A7W5BTF4"/>
<dbReference type="Gene3D" id="1.10.150.20">
    <property type="entry name" value="5' to 3' exonuclease, C-terminal subdomain"/>
    <property type="match status" value="1"/>
</dbReference>
<evidence type="ECO:0000313" key="2">
    <source>
        <dbReference type="EMBL" id="MBB3138661.1"/>
    </source>
</evidence>
<reference evidence="2 3" key="1">
    <citation type="submission" date="2020-08" db="EMBL/GenBank/DDBJ databases">
        <title>Genomic Encyclopedia of Type Strains, Phase III (KMG-III): the genomes of soil and plant-associated and newly described type strains.</title>
        <authorList>
            <person name="Whitman W."/>
        </authorList>
    </citation>
    <scope>NUCLEOTIDE SEQUENCE [LARGE SCALE GENOMIC DNA]</scope>
    <source>
        <strain evidence="2 3">CECT 4113</strain>
    </source>
</reference>
<dbReference type="InterPro" id="IPR043502">
    <property type="entry name" value="DNA/RNA_pol_sf"/>
</dbReference>
<dbReference type="SUPFAM" id="SSF100879">
    <property type="entry name" value="Lesion bypass DNA polymerase (Y-family), little finger domain"/>
    <property type="match status" value="1"/>
</dbReference>
<keyword evidence="3" id="KW-1185">Reference proteome</keyword>